<sequence>MGLVSQISRTSGRVSHHGRSRPSLKKEGCVRPILLNGERQEFPAYHRPDCEQDDGWGTHRDQQGCGSFCK</sequence>
<keyword evidence="3" id="KW-1185">Reference proteome</keyword>
<feature type="compositionally biased region" description="Basic residues" evidence="1">
    <location>
        <begin position="14"/>
        <end position="23"/>
    </location>
</feature>
<dbReference type="EMBL" id="VNKQ01000014">
    <property type="protein sequence ID" value="KAG0646880.1"/>
    <property type="molecule type" value="Genomic_DNA"/>
</dbReference>
<feature type="compositionally biased region" description="Polar residues" evidence="1">
    <location>
        <begin position="1"/>
        <end position="13"/>
    </location>
</feature>
<dbReference type="Proteomes" id="UP000785200">
    <property type="component" value="Unassembled WGS sequence"/>
</dbReference>
<protein>
    <submittedName>
        <fullName evidence="2">Uncharacterized protein</fullName>
    </submittedName>
</protein>
<feature type="region of interest" description="Disordered" evidence="1">
    <location>
        <begin position="1"/>
        <end position="29"/>
    </location>
</feature>
<name>A0A9P6VFC3_9HELO</name>
<evidence type="ECO:0000256" key="1">
    <source>
        <dbReference type="SAM" id="MobiDB-lite"/>
    </source>
</evidence>
<feature type="compositionally biased region" description="Basic and acidic residues" evidence="1">
    <location>
        <begin position="46"/>
        <end position="62"/>
    </location>
</feature>
<feature type="region of interest" description="Disordered" evidence="1">
    <location>
        <begin position="46"/>
        <end position="70"/>
    </location>
</feature>
<evidence type="ECO:0000313" key="2">
    <source>
        <dbReference type="EMBL" id="KAG0646880.1"/>
    </source>
</evidence>
<proteinExistence type="predicted"/>
<gene>
    <name evidence="2" type="ORF">D0Z07_6157</name>
</gene>
<evidence type="ECO:0000313" key="3">
    <source>
        <dbReference type="Proteomes" id="UP000785200"/>
    </source>
</evidence>
<organism evidence="2 3">
    <name type="scientific">Hyphodiscus hymeniophilus</name>
    <dbReference type="NCBI Taxonomy" id="353542"/>
    <lineage>
        <taxon>Eukaryota</taxon>
        <taxon>Fungi</taxon>
        <taxon>Dikarya</taxon>
        <taxon>Ascomycota</taxon>
        <taxon>Pezizomycotina</taxon>
        <taxon>Leotiomycetes</taxon>
        <taxon>Helotiales</taxon>
        <taxon>Hyphodiscaceae</taxon>
        <taxon>Hyphodiscus</taxon>
    </lineage>
</organism>
<dbReference type="AlphaFoldDB" id="A0A9P6VFC3"/>
<reference evidence="2" key="1">
    <citation type="submission" date="2019-07" db="EMBL/GenBank/DDBJ databases">
        <title>Hyphodiscus hymeniophilus genome sequencing and assembly.</title>
        <authorList>
            <person name="Kramer G."/>
            <person name="Nodwell J."/>
        </authorList>
    </citation>
    <scope>NUCLEOTIDE SEQUENCE</scope>
    <source>
        <strain evidence="2">ATCC 34498</strain>
    </source>
</reference>
<accession>A0A9P6VFC3</accession>
<comment type="caution">
    <text evidence="2">The sequence shown here is derived from an EMBL/GenBank/DDBJ whole genome shotgun (WGS) entry which is preliminary data.</text>
</comment>